<gene>
    <name evidence="2" type="ORF">FYJ83_11825</name>
</gene>
<evidence type="ECO:0000313" key="2">
    <source>
        <dbReference type="EMBL" id="MSU02160.1"/>
    </source>
</evidence>
<proteinExistence type="predicted"/>
<name>A0A6N7Y2A9_9FIRM</name>
<accession>A0A6N7Y2A9</accession>
<dbReference type="RefSeq" id="WP_154440811.1">
    <property type="nucleotide sequence ID" value="NZ_VUNQ01000025.1"/>
</dbReference>
<dbReference type="Proteomes" id="UP000469523">
    <property type="component" value="Unassembled WGS sequence"/>
</dbReference>
<reference evidence="2 3" key="1">
    <citation type="submission" date="2019-09" db="EMBL/GenBank/DDBJ databases">
        <title>In-depth cultivation of the pig gut microbiome towards novel bacterial diversity and tailored functional studies.</title>
        <authorList>
            <person name="Wylensek D."/>
            <person name="Hitch T.C.A."/>
            <person name="Clavel T."/>
        </authorList>
    </citation>
    <scope>NUCLEOTIDE SEQUENCE [LARGE SCALE GENOMIC DNA]</scope>
    <source>
        <strain evidence="2 3">WCA3-693-APC-4?</strain>
    </source>
</reference>
<dbReference type="EMBL" id="VUNQ01000025">
    <property type="protein sequence ID" value="MSU02160.1"/>
    <property type="molecule type" value="Genomic_DNA"/>
</dbReference>
<dbReference type="GO" id="GO:0003697">
    <property type="term" value="F:single-stranded DNA binding"/>
    <property type="evidence" value="ECO:0007669"/>
    <property type="project" value="InterPro"/>
</dbReference>
<keyword evidence="3" id="KW-1185">Reference proteome</keyword>
<dbReference type="AlphaFoldDB" id="A0A6N7Y2A9"/>
<sequence>MKEDKVQELTKQLEEGIKDLYNSDKYKDYLNVMSKFHNYSSNNIGLILLQKPDATKVAGFNSWKNNFKRFVSKGEKGIAILAPAPYKKIVEVDKIDSITKKPILNNDGTKEKEQKEITQNYFRVVYVFDISQTNGEPLPELATKLTEEVKGFDDLFLVLKNVSEFPIEYEDIKSSANGYCDPVNKRIAIKEGLGEAQIIKTTIHEIAHSILHSDIKNKEKDSSTREVEAESIAYVVSNVLGIDTSSYSFGYVGGWSKDKELTQLKSSLDTIQKTAHDLISNVEKELLLLQRNRENNLKISLYDGEVDLDRIKEENIEKLPLSKKIKEAKEKADKVNKDIKPEINVEIERN</sequence>
<evidence type="ECO:0000313" key="3">
    <source>
        <dbReference type="Proteomes" id="UP000469523"/>
    </source>
</evidence>
<evidence type="ECO:0000259" key="1">
    <source>
        <dbReference type="Pfam" id="PF08401"/>
    </source>
</evidence>
<dbReference type="InterPro" id="IPR013610">
    <property type="entry name" value="ArdC_N"/>
</dbReference>
<protein>
    <submittedName>
        <fullName evidence="2">ImmA/IrrE family metallo-endopeptidase</fullName>
    </submittedName>
</protein>
<dbReference type="Pfam" id="PF08401">
    <property type="entry name" value="ArdcN"/>
    <property type="match status" value="1"/>
</dbReference>
<feature type="domain" description="N-terminal" evidence="1">
    <location>
        <begin position="6"/>
        <end position="128"/>
    </location>
</feature>
<dbReference type="Gene3D" id="1.10.10.2910">
    <property type="match status" value="1"/>
</dbReference>
<comment type="caution">
    <text evidence="2">The sequence shown here is derived from an EMBL/GenBank/DDBJ whole genome shotgun (WGS) entry which is preliminary data.</text>
</comment>
<organism evidence="2 3">
    <name type="scientific">Tissierella pigra</name>
    <dbReference type="NCBI Taxonomy" id="2607614"/>
    <lineage>
        <taxon>Bacteria</taxon>
        <taxon>Bacillati</taxon>
        <taxon>Bacillota</taxon>
        <taxon>Tissierellia</taxon>
        <taxon>Tissierellales</taxon>
        <taxon>Tissierellaceae</taxon>
        <taxon>Tissierella</taxon>
    </lineage>
</organism>